<accession>A0A3P3QRG4</accession>
<evidence type="ECO:0000256" key="3">
    <source>
        <dbReference type="ARBA" id="ARBA00024303"/>
    </source>
</evidence>
<dbReference type="Pfam" id="PF10093">
    <property type="entry name" value="EarP"/>
    <property type="match status" value="1"/>
</dbReference>
<evidence type="ECO:0000256" key="4">
    <source>
        <dbReference type="ARBA" id="ARBA00024346"/>
    </source>
</evidence>
<dbReference type="EMBL" id="RRCF01000001">
    <property type="protein sequence ID" value="RRJ22883.1"/>
    <property type="molecule type" value="Genomic_DNA"/>
</dbReference>
<comment type="caution">
    <text evidence="8">The sequence shown here is derived from an EMBL/GenBank/DDBJ whole genome shotgun (WGS) entry which is preliminary data.</text>
</comment>
<name>A0A3P3QRG4_9GAMM</name>
<keyword evidence="8" id="KW-0648">Protein biosynthesis</keyword>
<dbReference type="RefSeq" id="WP_046520389.1">
    <property type="nucleotide sequence ID" value="NZ_LAVS01000034.1"/>
</dbReference>
<dbReference type="Proteomes" id="UP000276260">
    <property type="component" value="Unassembled WGS sequence"/>
</dbReference>
<evidence type="ECO:0000256" key="2">
    <source>
        <dbReference type="ARBA" id="ARBA00022679"/>
    </source>
</evidence>
<proteinExistence type="inferred from homology"/>
<keyword evidence="9" id="KW-1185">Reference proteome</keyword>
<sequence length="384" mass="44666">MRCDLFCSVVDNFGDIGICWRLARQLQTEYQWQVTLWVDDLVSFQKICHSIKPELRLQLQQGVLVRHWTDVLPELSDADKPDLVIEALACSIPSAYLHWMAAFADKPLWLNLEYLSAEDWVHGCHALPSPHPQLPLQKYFFFPGFTAQTGGLLRERGLIDRLVRIAGSTDLQQQFWQQAGLTDAMEYQQKISLFAYSQAQISPWLEQLANGCQTTLLLVPKGQLATDLTQLFSELNTGRFDKKSLSIRVLDFMPQPMYDQLLACCDINFVRGEDSVIRAHWAGRVFIWQIYRQEEQAHLVKLQAFLDKYLQHAPAEQKVCLEKLHMAWNLEQDISTEFALFNKFREEIQIHNKKWQEYLIQQQDLASNLVRFAENKLIMSRNFS</sequence>
<keyword evidence="2 8" id="KW-0808">Transferase</keyword>
<evidence type="ECO:0000256" key="5">
    <source>
        <dbReference type="ARBA" id="ARBA00024416"/>
    </source>
</evidence>
<evidence type="ECO:0000256" key="6">
    <source>
        <dbReference type="ARBA" id="ARBA00030025"/>
    </source>
</evidence>
<evidence type="ECO:0000256" key="1">
    <source>
        <dbReference type="ARBA" id="ARBA00022676"/>
    </source>
</evidence>
<gene>
    <name evidence="8" type="primary">earP</name>
    <name evidence="8" type="ORF">EIK76_02020</name>
</gene>
<dbReference type="InterPro" id="IPR016633">
    <property type="entry name" value="EarP"/>
</dbReference>
<evidence type="ECO:0000313" key="9">
    <source>
        <dbReference type="Proteomes" id="UP000276260"/>
    </source>
</evidence>
<comment type="similarity">
    <text evidence="4">Belongs to the glycosyltransferase 104 family.</text>
</comment>
<comment type="function">
    <text evidence="3">Protein-arginine rhamnosyltransferase that catalyzes the transfer of a single rhamnose to elongation factor P (EF-P) on 'Lys-32', a modification required for EF-P-dependent rescue of polyproline stalled ribosomes.</text>
</comment>
<dbReference type="GO" id="GO:0003746">
    <property type="term" value="F:translation elongation factor activity"/>
    <property type="evidence" value="ECO:0007669"/>
    <property type="project" value="UniProtKB-KW"/>
</dbReference>
<dbReference type="PIRSF" id="PIRSF015557">
    <property type="entry name" value="UCP015557"/>
    <property type="match status" value="1"/>
</dbReference>
<dbReference type="NCBIfam" id="TIGR03837">
    <property type="entry name" value="efp_Arg_rhamno"/>
    <property type="match status" value="1"/>
</dbReference>
<dbReference type="GO" id="GO:0106361">
    <property type="term" value="F:protein-arginine rhamnosyltransferase activity"/>
    <property type="evidence" value="ECO:0007669"/>
    <property type="project" value="InterPro"/>
</dbReference>
<comment type="catalytic activity">
    <reaction evidence="7">
        <text>dTDP-beta-L-rhamnose + L-arginyl-[protein] = N(omega)-(alpha-L-rhamnosyl)-L-arginyl-[protein] + dTDP + H(+)</text>
        <dbReference type="Rhea" id="RHEA:66692"/>
        <dbReference type="Rhea" id="RHEA-COMP:10532"/>
        <dbReference type="Rhea" id="RHEA-COMP:17096"/>
        <dbReference type="ChEBI" id="CHEBI:15378"/>
        <dbReference type="ChEBI" id="CHEBI:29965"/>
        <dbReference type="ChEBI" id="CHEBI:57510"/>
        <dbReference type="ChEBI" id="CHEBI:58369"/>
        <dbReference type="ChEBI" id="CHEBI:167445"/>
    </reaction>
    <physiologicalReaction direction="left-to-right" evidence="7">
        <dbReference type="Rhea" id="RHEA:66693"/>
    </physiologicalReaction>
</comment>
<protein>
    <recommendedName>
        <fullName evidence="5">Protein-arginine rhamnosyltransferase</fullName>
    </recommendedName>
    <alternativeName>
        <fullName evidence="6">EF-P arginine rhamnosyltransferase</fullName>
    </alternativeName>
</protein>
<keyword evidence="1" id="KW-0328">Glycosyltransferase</keyword>
<evidence type="ECO:0000256" key="7">
    <source>
        <dbReference type="ARBA" id="ARBA00048472"/>
    </source>
</evidence>
<dbReference type="OrthoDB" id="209085at2"/>
<evidence type="ECO:0000313" key="8">
    <source>
        <dbReference type="EMBL" id="RRJ22883.1"/>
    </source>
</evidence>
<dbReference type="AlphaFoldDB" id="A0A3P3QRG4"/>
<organism evidence="8 9">
    <name type="scientific">Rheinheimera mesophila</name>
    <dbReference type="NCBI Taxonomy" id="1547515"/>
    <lineage>
        <taxon>Bacteria</taxon>
        <taxon>Pseudomonadati</taxon>
        <taxon>Pseudomonadota</taxon>
        <taxon>Gammaproteobacteria</taxon>
        <taxon>Chromatiales</taxon>
        <taxon>Chromatiaceae</taxon>
        <taxon>Rheinheimera</taxon>
    </lineage>
</organism>
<keyword evidence="8" id="KW-0251">Elongation factor</keyword>
<reference evidence="8 9" key="1">
    <citation type="submission" date="2018-11" db="EMBL/GenBank/DDBJ databases">
        <title>Draft genome analysis of Rheinheimera mesophila isolated from an industrial waste site.</title>
        <authorList>
            <person name="Yu Q."/>
            <person name="Qi Y."/>
            <person name="Zhang H."/>
            <person name="Lu Y."/>
            <person name="Pu J."/>
        </authorList>
    </citation>
    <scope>NUCLEOTIDE SEQUENCE [LARGE SCALE GENOMIC DNA]</scope>
    <source>
        <strain evidence="8 9">IITR13</strain>
    </source>
</reference>